<organism evidence="1 2">
    <name type="scientific">Brachionus plicatilis</name>
    <name type="common">Marine rotifer</name>
    <name type="synonym">Brachionus muelleri</name>
    <dbReference type="NCBI Taxonomy" id="10195"/>
    <lineage>
        <taxon>Eukaryota</taxon>
        <taxon>Metazoa</taxon>
        <taxon>Spiralia</taxon>
        <taxon>Gnathifera</taxon>
        <taxon>Rotifera</taxon>
        <taxon>Eurotatoria</taxon>
        <taxon>Monogononta</taxon>
        <taxon>Pseudotrocha</taxon>
        <taxon>Ploima</taxon>
        <taxon>Brachionidae</taxon>
        <taxon>Brachionus</taxon>
    </lineage>
</organism>
<sequence length="101" mass="11516">MQIIIIINSQSNKYINATTYQATNEPNESDALGEMLKNMSMFVSGKNSLKNQIAMRTKEIVEEYAGFQQVIDKKFCLKFHNEPVVEGRRAESENAVKDQIN</sequence>
<protein>
    <submittedName>
        <fullName evidence="1">Uncharacterized protein</fullName>
    </submittedName>
</protein>
<gene>
    <name evidence="1" type="ORF">BpHYR1_016105</name>
</gene>
<name>A0A3M7QSG9_BRAPC</name>
<keyword evidence="2" id="KW-1185">Reference proteome</keyword>
<dbReference type="EMBL" id="REGN01005300">
    <property type="protein sequence ID" value="RNA13918.1"/>
    <property type="molecule type" value="Genomic_DNA"/>
</dbReference>
<evidence type="ECO:0000313" key="1">
    <source>
        <dbReference type="EMBL" id="RNA13918.1"/>
    </source>
</evidence>
<proteinExistence type="predicted"/>
<accession>A0A3M7QSG9</accession>
<evidence type="ECO:0000313" key="2">
    <source>
        <dbReference type="Proteomes" id="UP000276133"/>
    </source>
</evidence>
<reference evidence="1 2" key="1">
    <citation type="journal article" date="2018" name="Sci. Rep.">
        <title>Genomic signatures of local adaptation to the degree of environmental predictability in rotifers.</title>
        <authorList>
            <person name="Franch-Gras L."/>
            <person name="Hahn C."/>
            <person name="Garcia-Roger E.M."/>
            <person name="Carmona M.J."/>
            <person name="Serra M."/>
            <person name="Gomez A."/>
        </authorList>
    </citation>
    <scope>NUCLEOTIDE SEQUENCE [LARGE SCALE GENOMIC DNA]</scope>
    <source>
        <strain evidence="1">HYR1</strain>
    </source>
</reference>
<comment type="caution">
    <text evidence="1">The sequence shown here is derived from an EMBL/GenBank/DDBJ whole genome shotgun (WGS) entry which is preliminary data.</text>
</comment>
<dbReference type="Proteomes" id="UP000276133">
    <property type="component" value="Unassembled WGS sequence"/>
</dbReference>
<dbReference type="AlphaFoldDB" id="A0A3M7QSG9"/>